<comment type="caution">
    <text evidence="3">The sequence shown here is derived from an EMBL/GenBank/DDBJ whole genome shotgun (WGS) entry which is preliminary data.</text>
</comment>
<dbReference type="InterPro" id="IPR003034">
    <property type="entry name" value="SAP_dom"/>
</dbReference>
<dbReference type="AlphaFoldDB" id="A0A8X6XSX9"/>
<feature type="compositionally biased region" description="Polar residues" evidence="1">
    <location>
        <begin position="1"/>
        <end position="17"/>
    </location>
</feature>
<dbReference type="OrthoDB" id="6432341at2759"/>
<reference evidence="3" key="1">
    <citation type="submission" date="2020-08" db="EMBL/GenBank/DDBJ databases">
        <title>Multicomponent nature underlies the extraordinary mechanical properties of spider dragline silk.</title>
        <authorList>
            <person name="Kono N."/>
            <person name="Nakamura H."/>
            <person name="Mori M."/>
            <person name="Yoshida Y."/>
            <person name="Ohtoshi R."/>
            <person name="Malay A.D."/>
            <person name="Moran D.A.P."/>
            <person name="Tomita M."/>
            <person name="Numata K."/>
            <person name="Arakawa K."/>
        </authorList>
    </citation>
    <scope>NUCLEOTIDE SEQUENCE</scope>
</reference>
<name>A0A8X6XSX9_9ARAC</name>
<evidence type="ECO:0000256" key="1">
    <source>
        <dbReference type="SAM" id="MobiDB-lite"/>
    </source>
</evidence>
<evidence type="ECO:0000259" key="2">
    <source>
        <dbReference type="Pfam" id="PF02037"/>
    </source>
</evidence>
<dbReference type="InterPro" id="IPR036361">
    <property type="entry name" value="SAP_dom_sf"/>
</dbReference>
<gene>
    <name evidence="3" type="ORF">TNIN_273511</name>
</gene>
<evidence type="ECO:0000313" key="4">
    <source>
        <dbReference type="Proteomes" id="UP000886998"/>
    </source>
</evidence>
<dbReference type="Gene3D" id="1.10.720.30">
    <property type="entry name" value="SAP domain"/>
    <property type="match status" value="1"/>
</dbReference>
<feature type="domain" description="SAP" evidence="2">
    <location>
        <begin position="28"/>
        <end position="55"/>
    </location>
</feature>
<dbReference type="Proteomes" id="UP000886998">
    <property type="component" value="Unassembled WGS sequence"/>
</dbReference>
<keyword evidence="4" id="KW-1185">Reference proteome</keyword>
<feature type="region of interest" description="Disordered" evidence="1">
    <location>
        <begin position="1"/>
        <end position="20"/>
    </location>
</feature>
<dbReference type="SUPFAM" id="SSF68906">
    <property type="entry name" value="SAP domain"/>
    <property type="match status" value="1"/>
</dbReference>
<proteinExistence type="predicted"/>
<dbReference type="Pfam" id="PF02037">
    <property type="entry name" value="SAP"/>
    <property type="match status" value="1"/>
</dbReference>
<accession>A0A8X6XSX9</accession>
<organism evidence="3 4">
    <name type="scientific">Trichonephila inaurata madagascariensis</name>
    <dbReference type="NCBI Taxonomy" id="2747483"/>
    <lineage>
        <taxon>Eukaryota</taxon>
        <taxon>Metazoa</taxon>
        <taxon>Ecdysozoa</taxon>
        <taxon>Arthropoda</taxon>
        <taxon>Chelicerata</taxon>
        <taxon>Arachnida</taxon>
        <taxon>Araneae</taxon>
        <taxon>Araneomorphae</taxon>
        <taxon>Entelegynae</taxon>
        <taxon>Araneoidea</taxon>
        <taxon>Nephilidae</taxon>
        <taxon>Trichonephila</taxon>
        <taxon>Trichonephila inaurata</taxon>
    </lineage>
</organism>
<sequence length="91" mass="10731">MESTSARPKMNVTTAKPSKSKQKYVIRDYKAMSKDDLRHELRRRGIKNSGKKAELFFNRVKKMEFNFKHFLSDGEIPHYINTELILTGHIF</sequence>
<evidence type="ECO:0000313" key="3">
    <source>
        <dbReference type="EMBL" id="GFY58761.1"/>
    </source>
</evidence>
<protein>
    <recommendedName>
        <fullName evidence="2">SAP domain-containing protein</fullName>
    </recommendedName>
</protein>
<dbReference type="EMBL" id="BMAV01012234">
    <property type="protein sequence ID" value="GFY58761.1"/>
    <property type="molecule type" value="Genomic_DNA"/>
</dbReference>